<reference evidence="9 10" key="1">
    <citation type="submission" date="2024-06" db="EMBL/GenBank/DDBJ databases">
        <title>Genomic Encyclopedia of Type Strains, Phase IV (KMG-IV): sequencing the most valuable type-strain genomes for metagenomic binning, comparative biology and taxonomic classification.</title>
        <authorList>
            <person name="Goeker M."/>
        </authorList>
    </citation>
    <scope>NUCLEOTIDE SEQUENCE [LARGE SCALE GENOMIC DNA]</scope>
    <source>
        <strain evidence="9 10">DSM 17809</strain>
    </source>
</reference>
<feature type="domain" description="Histidine kinase/HSP90-like ATPase" evidence="8">
    <location>
        <begin position="103"/>
        <end position="195"/>
    </location>
</feature>
<dbReference type="EC" id="2.7.13.3" evidence="2"/>
<keyword evidence="6 9" id="KW-0418">Kinase</keyword>
<dbReference type="RefSeq" id="WP_331931073.1">
    <property type="nucleotide sequence ID" value="NZ_JBEPLU010000001.1"/>
</dbReference>
<keyword evidence="3" id="KW-0597">Phosphoprotein</keyword>
<dbReference type="Pfam" id="PF02518">
    <property type="entry name" value="HATPase_c"/>
    <property type="match status" value="1"/>
</dbReference>
<keyword evidence="4" id="KW-0808">Transferase</keyword>
<evidence type="ECO:0000313" key="10">
    <source>
        <dbReference type="Proteomes" id="UP001549110"/>
    </source>
</evidence>
<evidence type="ECO:0000256" key="6">
    <source>
        <dbReference type="ARBA" id="ARBA00022777"/>
    </source>
</evidence>
<dbReference type="GO" id="GO:0016301">
    <property type="term" value="F:kinase activity"/>
    <property type="evidence" value="ECO:0007669"/>
    <property type="project" value="UniProtKB-KW"/>
</dbReference>
<gene>
    <name evidence="9" type="ORF">ABID41_000948</name>
</gene>
<evidence type="ECO:0000256" key="5">
    <source>
        <dbReference type="ARBA" id="ARBA00022741"/>
    </source>
</evidence>
<dbReference type="InterPro" id="IPR036890">
    <property type="entry name" value="HATPase_C_sf"/>
</dbReference>
<protein>
    <recommendedName>
        <fullName evidence="2">histidine kinase</fullName>
        <ecNumber evidence="2">2.7.13.3</ecNumber>
    </recommendedName>
</protein>
<keyword evidence="10" id="KW-1185">Reference proteome</keyword>
<evidence type="ECO:0000256" key="4">
    <source>
        <dbReference type="ARBA" id="ARBA00022679"/>
    </source>
</evidence>
<dbReference type="EMBL" id="JBEPLU010000001">
    <property type="protein sequence ID" value="MET3525853.1"/>
    <property type="molecule type" value="Genomic_DNA"/>
</dbReference>
<keyword evidence="7" id="KW-0067">ATP-binding</keyword>
<dbReference type="PANTHER" id="PTHR41523">
    <property type="entry name" value="TWO-COMPONENT SYSTEM SENSOR PROTEIN"/>
    <property type="match status" value="1"/>
</dbReference>
<evidence type="ECO:0000256" key="7">
    <source>
        <dbReference type="ARBA" id="ARBA00022840"/>
    </source>
</evidence>
<dbReference type="Proteomes" id="UP001549110">
    <property type="component" value="Unassembled WGS sequence"/>
</dbReference>
<dbReference type="SUPFAM" id="SSF55874">
    <property type="entry name" value="ATPase domain of HSP90 chaperone/DNA topoisomerase II/histidine kinase"/>
    <property type="match status" value="1"/>
</dbReference>
<dbReference type="InterPro" id="IPR011495">
    <property type="entry name" value="Sig_transdc_His_kin_sub2_dim/P"/>
</dbReference>
<sequence length="195" mass="21461">MSDETRHDAHAAEVRHRTANTLQLISALARMRGQRAGDPETRRQLVWMADAVGALGALERHRCEGGVDFRAYLHEMAPVWSRRRGVQSAEVVLSVETLIAPDQTASTLALIVHELTSNALAHAYDDAGGVLRVSLAPAGERRYELIVKDDGKGFDPSTCRERFGLWFVRSLAAQVRGEFELSSQPSVTARLLFAA</sequence>
<dbReference type="Pfam" id="PF07568">
    <property type="entry name" value="HisKA_2"/>
    <property type="match status" value="1"/>
</dbReference>
<proteinExistence type="predicted"/>
<evidence type="ECO:0000259" key="8">
    <source>
        <dbReference type="SMART" id="SM00387"/>
    </source>
</evidence>
<evidence type="ECO:0000256" key="3">
    <source>
        <dbReference type="ARBA" id="ARBA00022553"/>
    </source>
</evidence>
<evidence type="ECO:0000313" key="9">
    <source>
        <dbReference type="EMBL" id="MET3525853.1"/>
    </source>
</evidence>
<name>A0ABV2EFP4_9CAUL</name>
<comment type="caution">
    <text evidence="9">The sequence shown here is derived from an EMBL/GenBank/DDBJ whole genome shotgun (WGS) entry which is preliminary data.</text>
</comment>
<dbReference type="SMART" id="SM00387">
    <property type="entry name" value="HATPase_c"/>
    <property type="match status" value="1"/>
</dbReference>
<keyword evidence="5" id="KW-0547">Nucleotide-binding</keyword>
<evidence type="ECO:0000256" key="2">
    <source>
        <dbReference type="ARBA" id="ARBA00012438"/>
    </source>
</evidence>
<organism evidence="9 10">
    <name type="scientific">Phenylobacterium koreense</name>
    <dbReference type="NCBI Taxonomy" id="266125"/>
    <lineage>
        <taxon>Bacteria</taxon>
        <taxon>Pseudomonadati</taxon>
        <taxon>Pseudomonadota</taxon>
        <taxon>Alphaproteobacteria</taxon>
        <taxon>Caulobacterales</taxon>
        <taxon>Caulobacteraceae</taxon>
        <taxon>Phenylobacterium</taxon>
    </lineage>
</organism>
<accession>A0ABV2EFP4</accession>
<comment type="catalytic activity">
    <reaction evidence="1">
        <text>ATP + protein L-histidine = ADP + protein N-phospho-L-histidine.</text>
        <dbReference type="EC" id="2.7.13.3"/>
    </reaction>
</comment>
<dbReference type="Gene3D" id="3.30.565.10">
    <property type="entry name" value="Histidine kinase-like ATPase, C-terminal domain"/>
    <property type="match status" value="1"/>
</dbReference>
<dbReference type="InterPro" id="IPR003594">
    <property type="entry name" value="HATPase_dom"/>
</dbReference>
<evidence type="ECO:0000256" key="1">
    <source>
        <dbReference type="ARBA" id="ARBA00000085"/>
    </source>
</evidence>
<dbReference type="PANTHER" id="PTHR41523:SF8">
    <property type="entry name" value="ETHYLENE RESPONSE SENSOR PROTEIN"/>
    <property type="match status" value="1"/>
</dbReference>